<evidence type="ECO:0000313" key="1">
    <source>
        <dbReference type="EMBL" id="EFO13262.2"/>
    </source>
</evidence>
<proteinExistence type="predicted"/>
<protein>
    <submittedName>
        <fullName evidence="1">Uncharacterized protein</fullName>
    </submittedName>
</protein>
<sequence>MALVSHHTGTGNIVAGPASMYAGPGAAGAAAAAAALAKESSRHGTTLNGKSAAAKLLQNSYHNGHLSQEMLYK</sequence>
<dbReference type="KEGG" id="loa:LOAG_15269"/>
<name>A0A1S0TG62_LOALO</name>
<gene>
    <name evidence="1" type="ORF">LOAG_15269</name>
</gene>
<dbReference type="GeneID" id="9952757"/>
<dbReference type="RefSeq" id="XP_020300970.1">
    <property type="nucleotide sequence ID" value="XM_020448915.1"/>
</dbReference>
<organism evidence="1">
    <name type="scientific">Loa loa</name>
    <name type="common">Eye worm</name>
    <name type="synonym">Filaria loa</name>
    <dbReference type="NCBI Taxonomy" id="7209"/>
    <lineage>
        <taxon>Eukaryota</taxon>
        <taxon>Metazoa</taxon>
        <taxon>Ecdysozoa</taxon>
        <taxon>Nematoda</taxon>
        <taxon>Chromadorea</taxon>
        <taxon>Rhabditida</taxon>
        <taxon>Spirurina</taxon>
        <taxon>Spiruromorpha</taxon>
        <taxon>Filarioidea</taxon>
        <taxon>Onchocercidae</taxon>
        <taxon>Loa</taxon>
    </lineage>
</organism>
<dbReference type="CTD" id="9952757"/>
<dbReference type="AlphaFoldDB" id="A0A1S0TG62"/>
<reference evidence="1" key="1">
    <citation type="submission" date="2012-04" db="EMBL/GenBank/DDBJ databases">
        <title>The Genome Sequence of Loa loa.</title>
        <authorList>
            <consortium name="The Broad Institute Genome Sequencing Platform"/>
            <consortium name="Broad Institute Genome Sequencing Center for Infectious Disease"/>
            <person name="Nutman T.B."/>
            <person name="Fink D.L."/>
            <person name="Russ C."/>
            <person name="Young S."/>
            <person name="Zeng Q."/>
            <person name="Gargeya S."/>
            <person name="Alvarado L."/>
            <person name="Berlin A."/>
            <person name="Chapman S.B."/>
            <person name="Chen Z."/>
            <person name="Freedman E."/>
            <person name="Gellesch M."/>
            <person name="Goldberg J."/>
            <person name="Griggs A."/>
            <person name="Gujja S."/>
            <person name="Heilman E.R."/>
            <person name="Heiman D."/>
            <person name="Howarth C."/>
            <person name="Mehta T."/>
            <person name="Neiman D."/>
            <person name="Pearson M."/>
            <person name="Roberts A."/>
            <person name="Saif S."/>
            <person name="Shea T."/>
            <person name="Shenoy N."/>
            <person name="Sisk P."/>
            <person name="Stolte C."/>
            <person name="Sykes S."/>
            <person name="White J."/>
            <person name="Yandava C."/>
            <person name="Haas B."/>
            <person name="Henn M.R."/>
            <person name="Nusbaum C."/>
            <person name="Birren B."/>
        </authorList>
    </citation>
    <scope>NUCLEOTIDE SEQUENCE [LARGE SCALE GENOMIC DNA]</scope>
</reference>
<dbReference type="InParanoid" id="A0A1S0TG62"/>
<dbReference type="EMBL" id="JH712606">
    <property type="protein sequence ID" value="EFO13262.2"/>
    <property type="molecule type" value="Genomic_DNA"/>
</dbReference>
<accession>A0A1S0TG62</accession>